<sequence>MEGGDDGAEDRGVAQATVASAGAPNRLAGPRQGLLGRGRNVLTQRLRAGEGAGASSRLRAPPPAAGTVEGPTAFRAGSYRLSTPTGAADSRLPDVHVDVVEVAQDRVVGVGGLVGPPAAA</sequence>
<organism evidence="2 3">
    <name type="scientific">Streptomonospora halophila</name>
    <dbReference type="NCBI Taxonomy" id="427369"/>
    <lineage>
        <taxon>Bacteria</taxon>
        <taxon>Bacillati</taxon>
        <taxon>Actinomycetota</taxon>
        <taxon>Actinomycetes</taxon>
        <taxon>Streptosporangiales</taxon>
        <taxon>Nocardiopsidaceae</taxon>
        <taxon>Streptomonospora</taxon>
    </lineage>
</organism>
<gene>
    <name evidence="2" type="ORF">GCM10023224_06270</name>
</gene>
<accession>A0ABP9GEK1</accession>
<evidence type="ECO:0000313" key="3">
    <source>
        <dbReference type="Proteomes" id="UP001499993"/>
    </source>
</evidence>
<dbReference type="Proteomes" id="UP001499993">
    <property type="component" value="Unassembled WGS sequence"/>
</dbReference>
<protein>
    <submittedName>
        <fullName evidence="2">Uncharacterized protein</fullName>
    </submittedName>
</protein>
<proteinExistence type="predicted"/>
<dbReference type="EMBL" id="BAABIK010000002">
    <property type="protein sequence ID" value="GAA4929494.1"/>
    <property type="molecule type" value="Genomic_DNA"/>
</dbReference>
<keyword evidence="3" id="KW-1185">Reference proteome</keyword>
<evidence type="ECO:0000256" key="1">
    <source>
        <dbReference type="SAM" id="MobiDB-lite"/>
    </source>
</evidence>
<name>A0ABP9GEK1_9ACTN</name>
<reference evidence="3" key="1">
    <citation type="journal article" date="2019" name="Int. J. Syst. Evol. Microbiol.">
        <title>The Global Catalogue of Microorganisms (GCM) 10K type strain sequencing project: providing services to taxonomists for standard genome sequencing and annotation.</title>
        <authorList>
            <consortium name="The Broad Institute Genomics Platform"/>
            <consortium name="The Broad Institute Genome Sequencing Center for Infectious Disease"/>
            <person name="Wu L."/>
            <person name="Ma J."/>
        </authorList>
    </citation>
    <scope>NUCLEOTIDE SEQUENCE [LARGE SCALE GENOMIC DNA]</scope>
    <source>
        <strain evidence="3">JCM 18123</strain>
    </source>
</reference>
<feature type="region of interest" description="Disordered" evidence="1">
    <location>
        <begin position="1"/>
        <end position="90"/>
    </location>
</feature>
<comment type="caution">
    <text evidence="2">The sequence shown here is derived from an EMBL/GenBank/DDBJ whole genome shotgun (WGS) entry which is preliminary data.</text>
</comment>
<evidence type="ECO:0000313" key="2">
    <source>
        <dbReference type="EMBL" id="GAA4929494.1"/>
    </source>
</evidence>